<gene>
    <name evidence="2" type="ORF">HLH32_00535</name>
</gene>
<dbReference type="Proteomes" id="UP000562982">
    <property type="component" value="Unassembled WGS sequence"/>
</dbReference>
<feature type="transmembrane region" description="Helical" evidence="1">
    <location>
        <begin position="93"/>
        <end position="111"/>
    </location>
</feature>
<name>A0A7W4JHZ1_GLULI</name>
<evidence type="ECO:0000313" key="2">
    <source>
        <dbReference type="EMBL" id="MBB2184893.1"/>
    </source>
</evidence>
<feature type="transmembrane region" description="Helical" evidence="1">
    <location>
        <begin position="12"/>
        <end position="28"/>
    </location>
</feature>
<dbReference type="OrthoDB" id="9814445at2"/>
<dbReference type="AlphaFoldDB" id="A0A7W4JHZ1"/>
<dbReference type="InterPro" id="IPR003425">
    <property type="entry name" value="CCB3/YggT"/>
</dbReference>
<comment type="caution">
    <text evidence="2">The sequence shown here is derived from an EMBL/GenBank/DDBJ whole genome shotgun (WGS) entry which is preliminary data.</text>
</comment>
<keyword evidence="1" id="KW-0472">Membrane</keyword>
<reference evidence="2 3" key="1">
    <citation type="submission" date="2020-04" db="EMBL/GenBank/DDBJ databases">
        <title>Description of novel Gluconacetobacter.</title>
        <authorList>
            <person name="Sombolestani A."/>
        </authorList>
    </citation>
    <scope>NUCLEOTIDE SEQUENCE [LARGE SCALE GENOMIC DNA]</scope>
    <source>
        <strain evidence="2 3">LMG 1382</strain>
    </source>
</reference>
<dbReference type="Pfam" id="PF02325">
    <property type="entry name" value="CCB3_YggT"/>
    <property type="match status" value="1"/>
</dbReference>
<feature type="transmembrane region" description="Helical" evidence="1">
    <location>
        <begin position="34"/>
        <end position="53"/>
    </location>
</feature>
<accession>A0A7W4JHZ1</accession>
<dbReference type="EMBL" id="JABEQI010000001">
    <property type="protein sequence ID" value="MBB2184893.1"/>
    <property type="molecule type" value="Genomic_DNA"/>
</dbReference>
<sequence>MLRWASIELSPVNAGIITLLTLIFSLLLNIIRLYTWVVIISCVFSFLYAFGVLDTRSQMVWSIGRFLNRLTEPALRPIRSILPATGNMDFSPLVLLLLIQYLLTPLVRQLYYSLAFNSGF</sequence>
<keyword evidence="1" id="KW-1133">Transmembrane helix</keyword>
<organism evidence="2 3">
    <name type="scientific">Gluconacetobacter liquefaciens</name>
    <name type="common">Acetobacter liquefaciens</name>
    <dbReference type="NCBI Taxonomy" id="89584"/>
    <lineage>
        <taxon>Bacteria</taxon>
        <taxon>Pseudomonadati</taxon>
        <taxon>Pseudomonadota</taxon>
        <taxon>Alphaproteobacteria</taxon>
        <taxon>Acetobacterales</taxon>
        <taxon>Acetobacteraceae</taxon>
        <taxon>Gluconacetobacter</taxon>
    </lineage>
</organism>
<evidence type="ECO:0000256" key="1">
    <source>
        <dbReference type="SAM" id="Phobius"/>
    </source>
</evidence>
<protein>
    <submittedName>
        <fullName evidence="2">YggT family protein</fullName>
    </submittedName>
</protein>
<keyword evidence="1" id="KW-0812">Transmembrane</keyword>
<dbReference type="GO" id="GO:0016020">
    <property type="term" value="C:membrane"/>
    <property type="evidence" value="ECO:0007669"/>
    <property type="project" value="InterPro"/>
</dbReference>
<proteinExistence type="predicted"/>
<evidence type="ECO:0000313" key="3">
    <source>
        <dbReference type="Proteomes" id="UP000562982"/>
    </source>
</evidence>